<dbReference type="RefSeq" id="WP_106140625.1">
    <property type="nucleotide sequence ID" value="NZ_PVTE01000036.1"/>
</dbReference>
<keyword evidence="2" id="KW-1185">Reference proteome</keyword>
<gene>
    <name evidence="1" type="ORF">CLV58_1367</name>
</gene>
<sequence length="62" mass="6873">MTDRLGFDIDALSDELLADLLETFAIGRSWTDLVHSQAIAAEVIDQQLTVQFHAFIQAQIGL</sequence>
<name>A0A2T0RXL2_9BACT</name>
<evidence type="ECO:0000313" key="1">
    <source>
        <dbReference type="EMBL" id="PRY25872.1"/>
    </source>
</evidence>
<organism evidence="1 2">
    <name type="scientific">Spirosoma oryzae</name>
    <dbReference type="NCBI Taxonomy" id="1469603"/>
    <lineage>
        <taxon>Bacteria</taxon>
        <taxon>Pseudomonadati</taxon>
        <taxon>Bacteroidota</taxon>
        <taxon>Cytophagia</taxon>
        <taxon>Cytophagales</taxon>
        <taxon>Cytophagaceae</taxon>
        <taxon>Spirosoma</taxon>
    </lineage>
</organism>
<dbReference type="AlphaFoldDB" id="A0A2T0RXL2"/>
<comment type="caution">
    <text evidence="1">The sequence shown here is derived from an EMBL/GenBank/DDBJ whole genome shotgun (WGS) entry which is preliminary data.</text>
</comment>
<accession>A0A2T0RXL2</accession>
<evidence type="ECO:0000313" key="2">
    <source>
        <dbReference type="Proteomes" id="UP000238375"/>
    </source>
</evidence>
<protein>
    <submittedName>
        <fullName evidence="1">Uncharacterized protein</fullName>
    </submittedName>
</protein>
<reference evidence="1 2" key="1">
    <citation type="submission" date="2018-03" db="EMBL/GenBank/DDBJ databases">
        <title>Genomic Encyclopedia of Archaeal and Bacterial Type Strains, Phase II (KMG-II): from individual species to whole genera.</title>
        <authorList>
            <person name="Goeker M."/>
        </authorList>
    </citation>
    <scope>NUCLEOTIDE SEQUENCE [LARGE SCALE GENOMIC DNA]</scope>
    <source>
        <strain evidence="1 2">DSM 28354</strain>
    </source>
</reference>
<proteinExistence type="predicted"/>
<dbReference type="Proteomes" id="UP000238375">
    <property type="component" value="Unassembled WGS sequence"/>
</dbReference>
<dbReference type="EMBL" id="PVTE01000036">
    <property type="protein sequence ID" value="PRY25872.1"/>
    <property type="molecule type" value="Genomic_DNA"/>
</dbReference>